<dbReference type="GO" id="GO:0009986">
    <property type="term" value="C:cell surface"/>
    <property type="evidence" value="ECO:0007669"/>
    <property type="project" value="TreeGrafter"/>
</dbReference>
<dbReference type="GO" id="GO:0009277">
    <property type="term" value="C:fungal-type cell wall"/>
    <property type="evidence" value="ECO:0007669"/>
    <property type="project" value="TreeGrafter"/>
</dbReference>
<dbReference type="Pfam" id="PF12454">
    <property type="entry name" value="Ecm33"/>
    <property type="match status" value="1"/>
</dbReference>
<sequence length="396" mass="40850">MSLFKLVLPVLAAVGTAHAACSISATTTIQNAGDASAMATCSTFSGSIAIATGTTDAIAINNVQTITGDLVARNVTRMSSLSADSLQRIGGDFILDDVQVLGELSFPQLGSVRTIQWTALPNLQSISFTSGLRNSTSLLIDNTGLQSMDGLSVSGVDSFTVSNNGALQNVSLAAESVDGIIEVNANGDSAQVTFPNLVWAVNMTLRNVATVELPALEVVNGTLYIVESTTLQSINARNLTTTGGLDITDNSALANISMPSLRTVNGGFKIQDNEDLTGDLDFPSMRTVIGALDFYGNFSSVGLPELADVRGAFNIQSSGDIQDDCGRFDEVTGRNNVIKGPFACLSRTDNPQGEGTASGTSSGSQPSKTGAAGHLDVSSSAMMGFTGVIAAMLGLL</sequence>
<feature type="compositionally biased region" description="Low complexity" evidence="6">
    <location>
        <begin position="353"/>
        <end position="370"/>
    </location>
</feature>
<gene>
    <name evidence="8" type="ORF">K402DRAFT_403274</name>
</gene>
<organism evidence="8 9">
    <name type="scientific">Aulographum hederae CBS 113979</name>
    <dbReference type="NCBI Taxonomy" id="1176131"/>
    <lineage>
        <taxon>Eukaryota</taxon>
        <taxon>Fungi</taxon>
        <taxon>Dikarya</taxon>
        <taxon>Ascomycota</taxon>
        <taxon>Pezizomycotina</taxon>
        <taxon>Dothideomycetes</taxon>
        <taxon>Pleosporomycetidae</taxon>
        <taxon>Aulographales</taxon>
        <taxon>Aulographaceae</taxon>
    </lineage>
</organism>
<dbReference type="AlphaFoldDB" id="A0A6G1H4M7"/>
<name>A0A6G1H4M7_9PEZI</name>
<feature type="chain" id="PRO_5026216254" description="GPI-anchored cell wall organization protein Ecm33" evidence="7">
    <location>
        <begin position="20"/>
        <end position="396"/>
    </location>
</feature>
<evidence type="ECO:0000256" key="6">
    <source>
        <dbReference type="SAM" id="MobiDB-lite"/>
    </source>
</evidence>
<dbReference type="PANTHER" id="PTHR31018:SF3">
    <property type="entry name" value="RECEPTOR PROTEIN-TYROSINE KINASE"/>
    <property type="match status" value="1"/>
</dbReference>
<protein>
    <recommendedName>
        <fullName evidence="10">GPI-anchored cell wall organization protein Ecm33</fullName>
    </recommendedName>
</protein>
<accession>A0A6G1H4M7</accession>
<feature type="region of interest" description="Disordered" evidence="6">
    <location>
        <begin position="343"/>
        <end position="373"/>
    </location>
</feature>
<keyword evidence="9" id="KW-1185">Reference proteome</keyword>
<evidence type="ECO:0008006" key="10">
    <source>
        <dbReference type="Google" id="ProtNLM"/>
    </source>
</evidence>
<dbReference type="Proteomes" id="UP000800041">
    <property type="component" value="Unassembled WGS sequence"/>
</dbReference>
<evidence type="ECO:0000313" key="9">
    <source>
        <dbReference type="Proteomes" id="UP000800041"/>
    </source>
</evidence>
<reference evidence="8" key="1">
    <citation type="journal article" date="2020" name="Stud. Mycol.">
        <title>101 Dothideomycetes genomes: a test case for predicting lifestyles and emergence of pathogens.</title>
        <authorList>
            <person name="Haridas S."/>
            <person name="Albert R."/>
            <person name="Binder M."/>
            <person name="Bloem J."/>
            <person name="Labutti K."/>
            <person name="Salamov A."/>
            <person name="Andreopoulos B."/>
            <person name="Baker S."/>
            <person name="Barry K."/>
            <person name="Bills G."/>
            <person name="Bluhm B."/>
            <person name="Cannon C."/>
            <person name="Castanera R."/>
            <person name="Culley D."/>
            <person name="Daum C."/>
            <person name="Ezra D."/>
            <person name="Gonzalez J."/>
            <person name="Henrissat B."/>
            <person name="Kuo A."/>
            <person name="Liang C."/>
            <person name="Lipzen A."/>
            <person name="Lutzoni F."/>
            <person name="Magnuson J."/>
            <person name="Mondo S."/>
            <person name="Nolan M."/>
            <person name="Ohm R."/>
            <person name="Pangilinan J."/>
            <person name="Park H.-J."/>
            <person name="Ramirez L."/>
            <person name="Alfaro M."/>
            <person name="Sun H."/>
            <person name="Tritt A."/>
            <person name="Yoshinaga Y."/>
            <person name="Zwiers L.-H."/>
            <person name="Turgeon B."/>
            <person name="Goodwin S."/>
            <person name="Spatafora J."/>
            <person name="Crous P."/>
            <person name="Grigoriev I."/>
        </authorList>
    </citation>
    <scope>NUCLEOTIDE SEQUENCE</scope>
    <source>
        <strain evidence="8">CBS 113979</strain>
    </source>
</reference>
<keyword evidence="4 7" id="KW-0732">Signal</keyword>
<dbReference type="OrthoDB" id="536881at2759"/>
<dbReference type="InterPro" id="IPR051648">
    <property type="entry name" value="CWI-Assembly_Regulator"/>
</dbReference>
<dbReference type="GO" id="GO:0005886">
    <property type="term" value="C:plasma membrane"/>
    <property type="evidence" value="ECO:0007669"/>
    <property type="project" value="TreeGrafter"/>
</dbReference>
<keyword evidence="2" id="KW-0134">Cell wall</keyword>
<comment type="subcellular location">
    <subcellularLocation>
        <location evidence="1">Secreted</location>
        <location evidence="1">Cell wall</location>
    </subcellularLocation>
</comment>
<dbReference type="PANTHER" id="PTHR31018">
    <property type="entry name" value="SPORULATION-SPECIFIC PROTEIN-RELATED"/>
    <property type="match status" value="1"/>
</dbReference>
<evidence type="ECO:0000256" key="3">
    <source>
        <dbReference type="ARBA" id="ARBA00022525"/>
    </source>
</evidence>
<dbReference type="Gene3D" id="3.80.20.20">
    <property type="entry name" value="Receptor L-domain"/>
    <property type="match status" value="2"/>
</dbReference>
<evidence type="ECO:0000313" key="8">
    <source>
        <dbReference type="EMBL" id="KAF1988105.1"/>
    </source>
</evidence>
<dbReference type="GO" id="GO:0031505">
    <property type="term" value="P:fungal-type cell wall organization"/>
    <property type="evidence" value="ECO:0007669"/>
    <property type="project" value="TreeGrafter"/>
</dbReference>
<evidence type="ECO:0000256" key="5">
    <source>
        <dbReference type="ARBA" id="ARBA00023180"/>
    </source>
</evidence>
<evidence type="ECO:0000256" key="1">
    <source>
        <dbReference type="ARBA" id="ARBA00004191"/>
    </source>
</evidence>
<keyword evidence="5" id="KW-0325">Glycoprotein</keyword>
<evidence type="ECO:0000256" key="4">
    <source>
        <dbReference type="ARBA" id="ARBA00022729"/>
    </source>
</evidence>
<keyword evidence="3" id="KW-0964">Secreted</keyword>
<dbReference type="InterPro" id="IPR036941">
    <property type="entry name" value="Rcpt_L-dom_sf"/>
</dbReference>
<dbReference type="SUPFAM" id="SSF52058">
    <property type="entry name" value="L domain-like"/>
    <property type="match status" value="2"/>
</dbReference>
<feature type="signal peptide" evidence="7">
    <location>
        <begin position="1"/>
        <end position="19"/>
    </location>
</feature>
<dbReference type="EMBL" id="ML977150">
    <property type="protein sequence ID" value="KAF1988105.1"/>
    <property type="molecule type" value="Genomic_DNA"/>
</dbReference>
<evidence type="ECO:0000256" key="2">
    <source>
        <dbReference type="ARBA" id="ARBA00022512"/>
    </source>
</evidence>
<proteinExistence type="predicted"/>
<evidence type="ECO:0000256" key="7">
    <source>
        <dbReference type="SAM" id="SignalP"/>
    </source>
</evidence>